<feature type="transmembrane region" description="Helical" evidence="12">
    <location>
        <begin position="100"/>
        <end position="120"/>
    </location>
</feature>
<evidence type="ECO:0000256" key="2">
    <source>
        <dbReference type="ARBA" id="ARBA00006434"/>
    </source>
</evidence>
<evidence type="ECO:0000256" key="9">
    <source>
        <dbReference type="ARBA" id="ARBA00023136"/>
    </source>
</evidence>
<dbReference type="HOGENOM" id="CLU_018808_11_3_1"/>
<keyword evidence="10" id="KW-0739">Sodium transport</keyword>
<evidence type="ECO:0000256" key="11">
    <source>
        <dbReference type="RuleBase" id="RU362091"/>
    </source>
</evidence>
<feature type="transmembrane region" description="Helical" evidence="12">
    <location>
        <begin position="217"/>
        <end position="234"/>
    </location>
</feature>
<evidence type="ECO:0000256" key="4">
    <source>
        <dbReference type="ARBA" id="ARBA00022475"/>
    </source>
</evidence>
<feature type="non-terminal residue" evidence="13">
    <location>
        <position position="1"/>
    </location>
</feature>
<feature type="transmembrane region" description="Helical" evidence="12">
    <location>
        <begin position="20"/>
        <end position="39"/>
    </location>
</feature>
<feature type="transmembrane region" description="Helical" evidence="12">
    <location>
        <begin position="381"/>
        <end position="401"/>
    </location>
</feature>
<keyword evidence="6 12" id="KW-1133">Transmembrane helix</keyword>
<evidence type="ECO:0008006" key="16">
    <source>
        <dbReference type="Google" id="ProtNLM"/>
    </source>
</evidence>
<dbReference type="PANTHER" id="PTHR42985">
    <property type="entry name" value="SODIUM-COUPLED MONOCARBOXYLATE TRANSPORTER"/>
    <property type="match status" value="1"/>
</dbReference>
<organism evidence="13">
    <name type="scientific">Capitella teleta</name>
    <name type="common">Polychaete worm</name>
    <dbReference type="NCBI Taxonomy" id="283909"/>
    <lineage>
        <taxon>Eukaryota</taxon>
        <taxon>Metazoa</taxon>
        <taxon>Spiralia</taxon>
        <taxon>Lophotrochozoa</taxon>
        <taxon>Annelida</taxon>
        <taxon>Polychaeta</taxon>
        <taxon>Sedentaria</taxon>
        <taxon>Scolecida</taxon>
        <taxon>Capitellidae</taxon>
        <taxon>Capitella</taxon>
    </lineage>
</organism>
<reference evidence="15" key="1">
    <citation type="submission" date="2012-12" db="EMBL/GenBank/DDBJ databases">
        <authorList>
            <person name="Hellsten U."/>
            <person name="Grimwood J."/>
            <person name="Chapman J.A."/>
            <person name="Shapiro H."/>
            <person name="Aerts A."/>
            <person name="Otillar R.P."/>
            <person name="Terry A.Y."/>
            <person name="Boore J.L."/>
            <person name="Simakov O."/>
            <person name="Marletaz F."/>
            <person name="Cho S.-J."/>
            <person name="Edsinger-Gonzales E."/>
            <person name="Havlak P."/>
            <person name="Kuo D.-H."/>
            <person name="Larsson T."/>
            <person name="Lv J."/>
            <person name="Arendt D."/>
            <person name="Savage R."/>
            <person name="Osoegawa K."/>
            <person name="de Jong P."/>
            <person name="Lindberg D.R."/>
            <person name="Seaver E.C."/>
            <person name="Weisblat D.A."/>
            <person name="Putnam N.H."/>
            <person name="Grigoriev I.V."/>
            <person name="Rokhsar D.S."/>
        </authorList>
    </citation>
    <scope>NUCLEOTIDE SEQUENCE</scope>
    <source>
        <strain evidence="15">I ESC-2004</strain>
    </source>
</reference>
<evidence type="ECO:0000313" key="15">
    <source>
        <dbReference type="Proteomes" id="UP000014760"/>
    </source>
</evidence>
<dbReference type="EMBL" id="AMQN01003543">
    <property type="status" value="NOT_ANNOTATED_CDS"/>
    <property type="molecule type" value="Genomic_DNA"/>
</dbReference>
<dbReference type="AlphaFoldDB" id="R7T4S2"/>
<dbReference type="STRING" id="283909.R7T4S2"/>
<dbReference type="OMA" id="DDENVWA"/>
<gene>
    <name evidence="13" type="ORF">CAPTEDRAFT_108702</name>
</gene>
<feature type="transmembrane region" description="Helical" evidence="12">
    <location>
        <begin position="51"/>
        <end position="79"/>
    </location>
</feature>
<dbReference type="Gene3D" id="1.20.1730.10">
    <property type="entry name" value="Sodium/glucose cotransporter"/>
    <property type="match status" value="1"/>
</dbReference>
<feature type="transmembrane region" description="Helical" evidence="12">
    <location>
        <begin position="126"/>
        <end position="149"/>
    </location>
</feature>
<dbReference type="GO" id="GO:0005886">
    <property type="term" value="C:plasma membrane"/>
    <property type="evidence" value="ECO:0007669"/>
    <property type="project" value="UniProtKB-SubCell"/>
</dbReference>
<accession>R7T4S2</accession>
<dbReference type="PROSITE" id="PS50283">
    <property type="entry name" value="NA_SOLUT_SYMP_3"/>
    <property type="match status" value="1"/>
</dbReference>
<feature type="transmembrane region" description="Helical" evidence="12">
    <location>
        <begin position="301"/>
        <end position="324"/>
    </location>
</feature>
<evidence type="ECO:0000256" key="5">
    <source>
        <dbReference type="ARBA" id="ARBA00022692"/>
    </source>
</evidence>
<sequence length="404" mass="44683">AFSKGRQRSVEEFLMANHQLSVLPTIISLVMTYVSALTILGGVAEMYVHGVYFYCWFFVGLWSAIIVIERVILPWLFPLKLTSVFEYYERRFNSKAVQKFGTLIGVFNQVLYIGIVIYAPSIAMEAVTGLSVNISIPVLAIVASIYTALARIKTNHRMKAVVWTDVFQGCLVTIGLISVLIRANVITGGISRVLDICELGGRLRPASRSLDPTSQNTLWALSIGFFFNWLYLLGTSQSSVQRYTAMKSFKTSRYVILGGLPAQTLVTSLALLTGLSIYAFFHDVACDPLESGEIQSPNQLFPYFVKIGFADFYGFQGLILASIYSGALSSVSSSLSGCCANLWRDIIEENAKNVSEKTSAIINKALGNVTKNSLIPPMVEYLIIVLLTMLSVPCSNFHVFFTFY</sequence>
<evidence type="ECO:0000256" key="3">
    <source>
        <dbReference type="ARBA" id="ARBA00022448"/>
    </source>
</evidence>
<name>R7T4S2_CAPTE</name>
<reference evidence="14" key="3">
    <citation type="submission" date="2015-06" db="UniProtKB">
        <authorList>
            <consortium name="EnsemblMetazoa"/>
        </authorList>
    </citation>
    <scope>IDENTIFICATION</scope>
</reference>
<feature type="transmembrane region" description="Helical" evidence="12">
    <location>
        <begin position="161"/>
        <end position="181"/>
    </location>
</feature>
<dbReference type="EMBL" id="AMQN01003542">
    <property type="status" value="NOT_ANNOTATED_CDS"/>
    <property type="molecule type" value="Genomic_DNA"/>
</dbReference>
<reference evidence="13 15" key="2">
    <citation type="journal article" date="2013" name="Nature">
        <title>Insights into bilaterian evolution from three spiralian genomes.</title>
        <authorList>
            <person name="Simakov O."/>
            <person name="Marletaz F."/>
            <person name="Cho S.J."/>
            <person name="Edsinger-Gonzales E."/>
            <person name="Havlak P."/>
            <person name="Hellsten U."/>
            <person name="Kuo D.H."/>
            <person name="Larsson T."/>
            <person name="Lv J."/>
            <person name="Arendt D."/>
            <person name="Savage R."/>
            <person name="Osoegawa K."/>
            <person name="de Jong P."/>
            <person name="Grimwood J."/>
            <person name="Chapman J.A."/>
            <person name="Shapiro H."/>
            <person name="Aerts A."/>
            <person name="Otillar R.P."/>
            <person name="Terry A.Y."/>
            <person name="Boore J.L."/>
            <person name="Grigoriev I.V."/>
            <person name="Lindberg D.R."/>
            <person name="Seaver E.C."/>
            <person name="Weisblat D.A."/>
            <person name="Putnam N.H."/>
            <person name="Rokhsar D.S."/>
        </authorList>
    </citation>
    <scope>NUCLEOTIDE SEQUENCE</scope>
    <source>
        <strain evidence="13 15">I ESC-2004</strain>
    </source>
</reference>
<dbReference type="OrthoDB" id="6132759at2759"/>
<evidence type="ECO:0000313" key="13">
    <source>
        <dbReference type="EMBL" id="ELT87876.1"/>
    </source>
</evidence>
<feature type="transmembrane region" description="Helical" evidence="12">
    <location>
        <begin position="254"/>
        <end position="281"/>
    </location>
</feature>
<dbReference type="InterPro" id="IPR001734">
    <property type="entry name" value="Na/solute_symporter"/>
</dbReference>
<dbReference type="GO" id="GO:0006814">
    <property type="term" value="P:sodium ion transport"/>
    <property type="evidence" value="ECO:0007669"/>
    <property type="project" value="UniProtKB-KW"/>
</dbReference>
<evidence type="ECO:0000256" key="7">
    <source>
        <dbReference type="ARBA" id="ARBA00023053"/>
    </source>
</evidence>
<dbReference type="PANTHER" id="PTHR42985:SF40">
    <property type="entry name" value="LD47995P-RELATED"/>
    <property type="match status" value="1"/>
</dbReference>
<evidence type="ECO:0000256" key="1">
    <source>
        <dbReference type="ARBA" id="ARBA00004651"/>
    </source>
</evidence>
<keyword evidence="7" id="KW-0915">Sodium</keyword>
<keyword evidence="8" id="KW-0406">Ion transport</keyword>
<keyword evidence="5 12" id="KW-0812">Transmembrane</keyword>
<evidence type="ECO:0000256" key="10">
    <source>
        <dbReference type="ARBA" id="ARBA00023201"/>
    </source>
</evidence>
<evidence type="ECO:0000256" key="8">
    <source>
        <dbReference type="ARBA" id="ARBA00023065"/>
    </source>
</evidence>
<dbReference type="InterPro" id="IPR038377">
    <property type="entry name" value="Na/Glc_symporter_sf"/>
</dbReference>
<protein>
    <recommendedName>
        <fullName evidence="16">Sodium-coupled monocarboxylate transporter 1</fullName>
    </recommendedName>
</protein>
<evidence type="ECO:0000256" key="6">
    <source>
        <dbReference type="ARBA" id="ARBA00022989"/>
    </source>
</evidence>
<keyword evidence="15" id="KW-1185">Reference proteome</keyword>
<proteinExistence type="inferred from homology"/>
<comment type="subcellular location">
    <subcellularLocation>
        <location evidence="1">Cell membrane</location>
        <topology evidence="1">Multi-pass membrane protein</topology>
    </subcellularLocation>
</comment>
<evidence type="ECO:0000256" key="12">
    <source>
        <dbReference type="SAM" id="Phobius"/>
    </source>
</evidence>
<evidence type="ECO:0000313" key="14">
    <source>
        <dbReference type="EnsemblMetazoa" id="CapteP108702"/>
    </source>
</evidence>
<comment type="similarity">
    <text evidence="2 11">Belongs to the sodium:solute symporter (SSF) (TC 2.A.21) family.</text>
</comment>
<dbReference type="GO" id="GO:0015293">
    <property type="term" value="F:symporter activity"/>
    <property type="evidence" value="ECO:0007669"/>
    <property type="project" value="TreeGrafter"/>
</dbReference>
<keyword evidence="9 12" id="KW-0472">Membrane</keyword>
<keyword evidence="4" id="KW-1003">Cell membrane</keyword>
<keyword evidence="3" id="KW-0813">Transport</keyword>
<dbReference type="EMBL" id="KB312101">
    <property type="protein sequence ID" value="ELT87876.1"/>
    <property type="molecule type" value="Genomic_DNA"/>
</dbReference>
<dbReference type="EnsemblMetazoa" id="CapteT108702">
    <property type="protein sequence ID" value="CapteP108702"/>
    <property type="gene ID" value="CapteG108702"/>
</dbReference>
<dbReference type="Pfam" id="PF00474">
    <property type="entry name" value="SSF"/>
    <property type="match status" value="1"/>
</dbReference>
<dbReference type="InterPro" id="IPR051163">
    <property type="entry name" value="Sodium:Solute_Symporter_SSF"/>
</dbReference>
<dbReference type="Proteomes" id="UP000014760">
    <property type="component" value="Unassembled WGS sequence"/>
</dbReference>